<keyword evidence="2" id="KW-0573">Peptidoglycan synthesis</keyword>
<accession>A0A2Z4XWK2</accession>
<protein>
    <recommendedName>
        <fullName evidence="2">Ditrans,polycis-undecaprenyl-diphosphate synthase ((2E,6E)-farnesyl-diphosphate specific)</fullName>
        <ecNumber evidence="2">2.5.1.31</ecNumber>
    </recommendedName>
    <alternativeName>
        <fullName evidence="2">Ditrans,polycis-undecaprenylcistransferase</fullName>
    </alternativeName>
    <alternativeName>
        <fullName evidence="2">Undecaprenyl diphosphate synthase</fullName>
        <shortName evidence="2">UDS</shortName>
    </alternativeName>
    <alternativeName>
        <fullName evidence="2">Undecaprenyl pyrophosphate synthase</fullName>
        <shortName evidence="2">UPP synthase</shortName>
    </alternativeName>
</protein>
<dbReference type="FunFam" id="3.40.1180.10:FF:000001">
    <property type="entry name" value="(2E,6E)-farnesyl-diphosphate-specific ditrans,polycis-undecaprenyl-diphosphate synthase"/>
    <property type="match status" value="1"/>
</dbReference>
<dbReference type="InterPro" id="IPR018520">
    <property type="entry name" value="UPP_synth-like_CS"/>
</dbReference>
<keyword evidence="2" id="KW-0961">Cell wall biogenesis/degradation</keyword>
<dbReference type="PANTHER" id="PTHR10291:SF0">
    <property type="entry name" value="DEHYDRODOLICHYL DIPHOSPHATE SYNTHASE 2"/>
    <property type="match status" value="1"/>
</dbReference>
<dbReference type="GO" id="GO:0071555">
    <property type="term" value="P:cell wall organization"/>
    <property type="evidence" value="ECO:0007669"/>
    <property type="project" value="UniProtKB-KW"/>
</dbReference>
<organism evidence="3 5">
    <name type="scientific">Francisella adeliensis</name>
    <dbReference type="NCBI Taxonomy" id="2007306"/>
    <lineage>
        <taxon>Bacteria</taxon>
        <taxon>Pseudomonadati</taxon>
        <taxon>Pseudomonadota</taxon>
        <taxon>Gammaproteobacteria</taxon>
        <taxon>Thiotrichales</taxon>
        <taxon>Francisellaceae</taxon>
        <taxon>Francisella</taxon>
    </lineage>
</organism>
<proteinExistence type="inferred from homology"/>
<dbReference type="GO" id="GO:0008360">
    <property type="term" value="P:regulation of cell shape"/>
    <property type="evidence" value="ECO:0007669"/>
    <property type="project" value="UniProtKB-KW"/>
</dbReference>
<feature type="binding site" evidence="2">
    <location>
        <position position="66"/>
    </location>
    <ligand>
        <name>substrate</name>
    </ligand>
</feature>
<dbReference type="Proteomes" id="UP000251120">
    <property type="component" value="Chromosome"/>
</dbReference>
<dbReference type="SUPFAM" id="SSF64005">
    <property type="entry name" value="Undecaprenyl diphosphate synthase"/>
    <property type="match status" value="1"/>
</dbReference>
<evidence type="ECO:0000313" key="6">
    <source>
        <dbReference type="Proteomes" id="UP000681131"/>
    </source>
</evidence>
<feature type="binding site" evidence="2">
    <location>
        <position position="17"/>
    </location>
    <ligand>
        <name>Mg(2+)</name>
        <dbReference type="ChEBI" id="CHEBI:18420"/>
    </ligand>
</feature>
<keyword evidence="1 2" id="KW-0808">Transferase</keyword>
<dbReference type="GO" id="GO:0009252">
    <property type="term" value="P:peptidoglycan biosynthetic process"/>
    <property type="evidence" value="ECO:0007669"/>
    <property type="project" value="UniProtKB-UniRule"/>
</dbReference>
<comment type="caution">
    <text evidence="2">Lacks conserved residue(s) required for the propagation of feature annotation.</text>
</comment>
<dbReference type="Gene3D" id="3.40.1180.10">
    <property type="entry name" value="Decaprenyl diphosphate synthase-like"/>
    <property type="match status" value="1"/>
</dbReference>
<feature type="binding site" evidence="2">
    <location>
        <position position="30"/>
    </location>
    <ligand>
        <name>substrate</name>
    </ligand>
</feature>
<dbReference type="EC" id="2.5.1.31" evidence="2"/>
<dbReference type="GO" id="GO:0005829">
    <property type="term" value="C:cytosol"/>
    <property type="evidence" value="ECO:0007669"/>
    <property type="project" value="TreeGrafter"/>
</dbReference>
<dbReference type="GO" id="GO:0000287">
    <property type="term" value="F:magnesium ion binding"/>
    <property type="evidence" value="ECO:0007669"/>
    <property type="project" value="UniProtKB-UniRule"/>
</dbReference>
<evidence type="ECO:0000256" key="2">
    <source>
        <dbReference type="HAMAP-Rule" id="MF_01139"/>
    </source>
</evidence>
<dbReference type="AlphaFoldDB" id="A0A2Z4XWK2"/>
<keyword evidence="6" id="KW-1185">Reference proteome</keyword>
<dbReference type="EMBL" id="CP021781">
    <property type="protein sequence ID" value="AXA33080.1"/>
    <property type="molecule type" value="Genomic_DNA"/>
</dbReference>
<feature type="active site" evidence="2">
    <location>
        <position position="17"/>
    </location>
</feature>
<dbReference type="PANTHER" id="PTHR10291">
    <property type="entry name" value="DEHYDRODOLICHYL DIPHOSPHATE SYNTHASE FAMILY MEMBER"/>
    <property type="match status" value="1"/>
</dbReference>
<keyword evidence="2" id="KW-0479">Metal-binding</keyword>
<gene>
    <name evidence="2 3" type="primary">uppS</name>
    <name evidence="3" type="ORF">CDH04_01015</name>
    <name evidence="4" type="ORF">FZC43_01015</name>
</gene>
<dbReference type="RefSeq" id="WP_112869255.1">
    <property type="nucleotide sequence ID" value="NZ_CP021781.1"/>
</dbReference>
<dbReference type="HAMAP" id="MF_01139">
    <property type="entry name" value="ISPT"/>
    <property type="match status" value="1"/>
</dbReference>
<feature type="binding site" evidence="2">
    <location>
        <begin position="18"/>
        <end position="21"/>
    </location>
    <ligand>
        <name>substrate</name>
    </ligand>
</feature>
<comment type="cofactor">
    <cofactor evidence="2">
        <name>Mg(2+)</name>
        <dbReference type="ChEBI" id="CHEBI:18420"/>
    </cofactor>
    <text evidence="2">Binds 2 magnesium ions per subunit.</text>
</comment>
<dbReference type="GO" id="GO:0016094">
    <property type="term" value="P:polyprenol biosynthetic process"/>
    <property type="evidence" value="ECO:0007669"/>
    <property type="project" value="TreeGrafter"/>
</dbReference>
<dbReference type="InterPro" id="IPR036424">
    <property type="entry name" value="UPP_synth-like_sf"/>
</dbReference>
<dbReference type="CDD" id="cd00475">
    <property type="entry name" value="Cis_IPPS"/>
    <property type="match status" value="1"/>
</dbReference>
<dbReference type="KEGG" id="fad:CDH04_01015"/>
<dbReference type="Pfam" id="PF01255">
    <property type="entry name" value="Prenyltransf"/>
    <property type="match status" value="1"/>
</dbReference>
<dbReference type="InterPro" id="IPR001441">
    <property type="entry name" value="UPP_synth-like"/>
</dbReference>
<feature type="active site" description="Proton acceptor" evidence="2">
    <location>
        <position position="65"/>
    </location>
</feature>
<evidence type="ECO:0000313" key="4">
    <source>
        <dbReference type="EMBL" id="QIW11310.1"/>
    </source>
</evidence>
<feature type="binding site" evidence="2">
    <location>
        <position position="68"/>
    </location>
    <ligand>
        <name>substrate</name>
    </ligand>
</feature>
<comment type="similarity">
    <text evidence="2">Belongs to the UPP synthase family.</text>
</comment>
<dbReference type="OrthoDB" id="4191603at2"/>
<keyword evidence="2" id="KW-0133">Cell shape</keyword>
<keyword evidence="2" id="KW-0460">Magnesium</keyword>
<evidence type="ECO:0000313" key="5">
    <source>
        <dbReference type="Proteomes" id="UP000251120"/>
    </source>
</evidence>
<feature type="binding site" evidence="2">
    <location>
        <position position="203"/>
    </location>
    <ligand>
        <name>Mg(2+)</name>
        <dbReference type="ChEBI" id="CHEBI:18420"/>
    </ligand>
</feature>
<evidence type="ECO:0000256" key="1">
    <source>
        <dbReference type="ARBA" id="ARBA00022679"/>
    </source>
</evidence>
<dbReference type="PROSITE" id="PS01066">
    <property type="entry name" value="UPP_SYNTHASE"/>
    <property type="match status" value="1"/>
</dbReference>
<comment type="catalytic activity">
    <reaction evidence="2">
        <text>8 isopentenyl diphosphate + (2E,6E)-farnesyl diphosphate = di-trans,octa-cis-undecaprenyl diphosphate + 8 diphosphate</text>
        <dbReference type="Rhea" id="RHEA:27551"/>
        <dbReference type="ChEBI" id="CHEBI:33019"/>
        <dbReference type="ChEBI" id="CHEBI:58405"/>
        <dbReference type="ChEBI" id="CHEBI:128769"/>
        <dbReference type="ChEBI" id="CHEBI:175763"/>
        <dbReference type="EC" id="2.5.1.31"/>
    </reaction>
</comment>
<reference evidence="3 5" key="1">
    <citation type="submission" date="2017-06" db="EMBL/GenBank/DDBJ databases">
        <title>Complete genome of Francisella adeliensis.</title>
        <authorList>
            <person name="Vallesi A."/>
            <person name="Sjodin A."/>
        </authorList>
    </citation>
    <scope>NUCLEOTIDE SEQUENCE [LARGE SCALE GENOMIC DNA]</scope>
    <source>
        <strain evidence="3 5">FDC440</strain>
    </source>
</reference>
<name>A0A2Z4XWK2_9GAMM</name>
<feature type="binding site" evidence="2">
    <location>
        <position position="22"/>
    </location>
    <ligand>
        <name>substrate</name>
    </ligand>
</feature>
<dbReference type="GO" id="GO:0008834">
    <property type="term" value="F:ditrans,polycis-undecaprenyl-diphosphate synthase [(2E,6E)-farnesyl-diphosphate specific] activity"/>
    <property type="evidence" value="ECO:0007669"/>
    <property type="project" value="UniProtKB-UniRule"/>
</dbReference>
<evidence type="ECO:0000313" key="3">
    <source>
        <dbReference type="EMBL" id="AXA33080.1"/>
    </source>
</evidence>
<feature type="binding site" evidence="2">
    <location>
        <begin position="190"/>
        <end position="192"/>
    </location>
    <ligand>
        <name>substrate</name>
    </ligand>
</feature>
<sequence>MSKAEENSLKHIAIIMDGNGRWAKSRFKPRIFGHRKAVKSVDAVIEYCAENAIEVLTLFAFGRDNWSRPQDEVDDLMKLFCKTLEEKSPKLHQNNIKLNVIGDKSRLSQELLKEIDESEELTRNNSGLNLRLAVDYAGRWDILQAIQKMVEDGVVCKENASLLTNSKLESYLLAGEVPVDLLIRTSGEVRLSDFMLWQVAYAEMYFTDVMWPDFDKEEMKKATDCFYGRQRRFGRSGEQI</sequence>
<comment type="subunit">
    <text evidence="2">Homodimer.</text>
</comment>
<comment type="function">
    <text evidence="2">Catalyzes the sequential condensation of isopentenyl diphosphate (IPP) with (2E,6E)-farnesyl diphosphate (E,E-FPP) to yield (2Z,6Z,10Z,14Z,18Z,22Z,26Z,30Z,34E,38E)-undecaprenyl diphosphate (di-trans,octa-cis-UPP). UPP is the precursor of glycosyl carrier lipid in the biosynthesis of bacterial cell wall polysaccharide components such as peptidoglycan and lipopolysaccharide.</text>
</comment>
<dbReference type="Proteomes" id="UP000681131">
    <property type="component" value="Chromosome"/>
</dbReference>
<dbReference type="EMBL" id="CP043424">
    <property type="protein sequence ID" value="QIW11310.1"/>
    <property type="molecule type" value="Genomic_DNA"/>
</dbReference>
<feature type="binding site" evidence="2">
    <location>
        <position position="184"/>
    </location>
    <ligand>
        <name>substrate</name>
    </ligand>
</feature>
<dbReference type="NCBIfam" id="TIGR00055">
    <property type="entry name" value="uppS"/>
    <property type="match status" value="1"/>
</dbReference>
<reference evidence="4 6" key="2">
    <citation type="submission" date="2019-08" db="EMBL/GenBank/DDBJ databases">
        <title>Complete genome sequences of Francisella adeliensis (FSC1325 and FSC1326).</title>
        <authorList>
            <person name="Ohrman C."/>
            <person name="Uneklint I."/>
            <person name="Vallesi A."/>
            <person name="Karlsson L."/>
            <person name="Sjodin A."/>
        </authorList>
    </citation>
    <scope>NUCLEOTIDE SEQUENCE [LARGE SCALE GENOMIC DNA]</scope>
    <source>
        <strain evidence="4 6">FSC1325</strain>
    </source>
</reference>
<feature type="binding site" evidence="2">
    <location>
        <position position="34"/>
    </location>
    <ligand>
        <name>substrate</name>
    </ligand>
</feature>